<organism evidence="5 6">
    <name type="scientific">Bifidobacterium callitrichidarum</name>
    <dbReference type="NCBI Taxonomy" id="2052941"/>
    <lineage>
        <taxon>Bacteria</taxon>
        <taxon>Bacillati</taxon>
        <taxon>Actinomycetota</taxon>
        <taxon>Actinomycetes</taxon>
        <taxon>Bifidobacteriales</taxon>
        <taxon>Bifidobacteriaceae</taxon>
        <taxon>Bifidobacterium</taxon>
    </lineage>
</organism>
<proteinExistence type="inferred from homology"/>
<dbReference type="PANTHER" id="PTHR22604:SF105">
    <property type="entry name" value="TRANS-1,2-DIHYDROBENZENE-1,2-DIOL DEHYDROGENASE"/>
    <property type="match status" value="1"/>
</dbReference>
<comment type="caution">
    <text evidence="5">The sequence shown here is derived from an EMBL/GenBank/DDBJ whole genome shotgun (WGS) entry which is preliminary data.</text>
</comment>
<dbReference type="OrthoDB" id="9815825at2"/>
<dbReference type="Pfam" id="PF22725">
    <property type="entry name" value="GFO_IDH_MocA_C3"/>
    <property type="match status" value="1"/>
</dbReference>
<dbReference type="Pfam" id="PF01408">
    <property type="entry name" value="GFO_IDH_MocA"/>
    <property type="match status" value="1"/>
</dbReference>
<dbReference type="InterPro" id="IPR050984">
    <property type="entry name" value="Gfo/Idh/MocA_domain"/>
</dbReference>
<evidence type="ECO:0000259" key="3">
    <source>
        <dbReference type="Pfam" id="PF01408"/>
    </source>
</evidence>
<dbReference type="InterPro" id="IPR000683">
    <property type="entry name" value="Gfo/Idh/MocA-like_OxRdtase_N"/>
</dbReference>
<dbReference type="Gene3D" id="3.40.50.720">
    <property type="entry name" value="NAD(P)-binding Rossmann-like Domain"/>
    <property type="match status" value="1"/>
</dbReference>
<feature type="domain" description="GFO/IDH/MocA-like oxidoreductase" evidence="4">
    <location>
        <begin position="130"/>
        <end position="236"/>
    </location>
</feature>
<feature type="domain" description="Gfo/Idh/MocA-like oxidoreductase N-terminal" evidence="3">
    <location>
        <begin position="5"/>
        <end position="119"/>
    </location>
</feature>
<accession>A0A2U2N5T7</accession>
<gene>
    <name evidence="5" type="ORF">DF196_09155</name>
</gene>
<reference evidence="5 6" key="1">
    <citation type="journal article" date="2018" name="Int. J. Syst. Evol. Microbiol.">
        <title>Bifidobacterium callitrichidarum sp. nov. from the faeces of the emperor tamarin (Saguinus imperator).</title>
        <authorList>
            <person name="Modesto M."/>
            <person name="Michelini S."/>
            <person name="Sansosti M.C."/>
            <person name="De Filippo C."/>
            <person name="Cavalieri D."/>
            <person name="Qvirist L."/>
            <person name="Andlid T."/>
            <person name="Spiezio C."/>
            <person name="Sandri C."/>
            <person name="Pascarelli S."/>
            <person name="Sgorbati B."/>
            <person name="Mattarelli P."/>
        </authorList>
    </citation>
    <scope>NUCLEOTIDE SEQUENCE [LARGE SCALE GENOMIC DNA]</scope>
    <source>
        <strain evidence="5 6">TRI 5</strain>
    </source>
</reference>
<evidence type="ECO:0000313" key="5">
    <source>
        <dbReference type="EMBL" id="PWG64437.1"/>
    </source>
</evidence>
<dbReference type="SUPFAM" id="SSF51735">
    <property type="entry name" value="NAD(P)-binding Rossmann-fold domains"/>
    <property type="match status" value="1"/>
</dbReference>
<dbReference type="PANTHER" id="PTHR22604">
    <property type="entry name" value="OXIDOREDUCTASES"/>
    <property type="match status" value="1"/>
</dbReference>
<evidence type="ECO:0000259" key="4">
    <source>
        <dbReference type="Pfam" id="PF22725"/>
    </source>
</evidence>
<dbReference type="RefSeq" id="WP_109057527.1">
    <property type="nucleotide sequence ID" value="NZ_QFFM01000018.1"/>
</dbReference>
<dbReference type="SUPFAM" id="SSF55347">
    <property type="entry name" value="Glyceraldehyde-3-phosphate dehydrogenase-like, C-terminal domain"/>
    <property type="match status" value="1"/>
</dbReference>
<protein>
    <submittedName>
        <fullName evidence="5">Oxidoreductase</fullName>
    </submittedName>
</protein>
<dbReference type="AlphaFoldDB" id="A0A2U2N5T7"/>
<dbReference type="InterPro" id="IPR036291">
    <property type="entry name" value="NAD(P)-bd_dom_sf"/>
</dbReference>
<comment type="similarity">
    <text evidence="1">Belongs to the Gfo/Idh/MocA family.</text>
</comment>
<keyword evidence="6" id="KW-1185">Reference proteome</keyword>
<dbReference type="GO" id="GO:0016491">
    <property type="term" value="F:oxidoreductase activity"/>
    <property type="evidence" value="ECO:0007669"/>
    <property type="project" value="UniProtKB-KW"/>
</dbReference>
<dbReference type="EMBL" id="QFFM01000018">
    <property type="protein sequence ID" value="PWG64437.1"/>
    <property type="molecule type" value="Genomic_DNA"/>
</dbReference>
<dbReference type="InterPro" id="IPR055170">
    <property type="entry name" value="GFO_IDH_MocA-like_dom"/>
</dbReference>
<dbReference type="GO" id="GO:0000166">
    <property type="term" value="F:nucleotide binding"/>
    <property type="evidence" value="ECO:0007669"/>
    <property type="project" value="InterPro"/>
</dbReference>
<evidence type="ECO:0000256" key="2">
    <source>
        <dbReference type="ARBA" id="ARBA00023002"/>
    </source>
</evidence>
<evidence type="ECO:0000313" key="6">
    <source>
        <dbReference type="Proteomes" id="UP000245876"/>
    </source>
</evidence>
<sequence>MRELNWATLGCGVIANQLEQALEGEGRKLYSVANRTHAKGVAFAEKYGIGKVYDNIDDVFADPDVDVIYISTPHNTHIEFLRKALTAGKHVLCEKSITLNSEELNEAVALAAANAVVLGEAMTLYHMPLYRKLNEIIASGKLGDLKLIQMNFGSYKEYDMTNRFFNRELAGGAMLDIGVYALSFVRWFMSSTPDQILSQVKRAPSGVDEQAGILLTNPDGQMATVTLSLHAKQPKRGLLSFDKGFVEIYDYPRGERATITYVEDGHTEVVETGETAKALAYEVADMEAAIAGDRSVMHLDYTRDVMDMMTLIRRAQWGMTYPEEEASSKRD</sequence>
<evidence type="ECO:0000256" key="1">
    <source>
        <dbReference type="ARBA" id="ARBA00010928"/>
    </source>
</evidence>
<name>A0A2U2N5T7_9BIFI</name>
<dbReference type="Proteomes" id="UP000245876">
    <property type="component" value="Unassembled WGS sequence"/>
</dbReference>
<dbReference type="Gene3D" id="3.30.360.10">
    <property type="entry name" value="Dihydrodipicolinate Reductase, domain 2"/>
    <property type="match status" value="1"/>
</dbReference>
<keyword evidence="2" id="KW-0560">Oxidoreductase</keyword>